<gene>
    <name evidence="2" type="ORF">CBM15_09600</name>
</gene>
<keyword evidence="1" id="KW-0812">Transmembrane</keyword>
<feature type="transmembrane region" description="Helical" evidence="1">
    <location>
        <begin position="116"/>
        <end position="135"/>
    </location>
</feature>
<keyword evidence="1" id="KW-1133">Transmembrane helix</keyword>
<organism evidence="2 3">
    <name type="scientific">Solibacillus kalamii</name>
    <dbReference type="NCBI Taxonomy" id="1748298"/>
    <lineage>
        <taxon>Bacteria</taxon>
        <taxon>Bacillati</taxon>
        <taxon>Bacillota</taxon>
        <taxon>Bacilli</taxon>
        <taxon>Bacillales</taxon>
        <taxon>Caryophanaceae</taxon>
        <taxon>Solibacillus</taxon>
    </lineage>
</organism>
<dbReference type="Pfam" id="PF11193">
    <property type="entry name" value="DUF2812"/>
    <property type="match status" value="1"/>
</dbReference>
<protein>
    <recommendedName>
        <fullName evidence="4">DUF2812 domain-containing protein</fullName>
    </recommendedName>
</protein>
<keyword evidence="1" id="KW-0472">Membrane</keyword>
<evidence type="ECO:0000313" key="3">
    <source>
        <dbReference type="Proteomes" id="UP000196594"/>
    </source>
</evidence>
<feature type="transmembrane region" description="Helical" evidence="1">
    <location>
        <begin position="172"/>
        <end position="190"/>
    </location>
</feature>
<dbReference type="EMBL" id="NHNT01000005">
    <property type="protein sequence ID" value="OUZ39109.1"/>
    <property type="molecule type" value="Genomic_DNA"/>
</dbReference>
<dbReference type="Proteomes" id="UP000196594">
    <property type="component" value="Unassembled WGS sequence"/>
</dbReference>
<evidence type="ECO:0000313" key="2">
    <source>
        <dbReference type="EMBL" id="OUZ39109.1"/>
    </source>
</evidence>
<evidence type="ECO:0000256" key="1">
    <source>
        <dbReference type="SAM" id="Phobius"/>
    </source>
</evidence>
<proteinExistence type="predicted"/>
<comment type="caution">
    <text evidence="2">The sequence shown here is derived from an EMBL/GenBank/DDBJ whole genome shotgun (WGS) entry which is preliminary data.</text>
</comment>
<name>A0ABX3ZHA5_9BACL</name>
<sequence length="201" mass="23987">MMRRLKLFSNAQKEEQWLNRMLQKGWQLKRVNAFKLYTFEKTSNKEQILRLDCQSFASEQKFQNYKTFFEDFGWVHVGGSRFSTLQYWLNPTNKDDSLSSDHSSIKYYFQRLSKIYGAYACFALFITFCVFQNSAQFINLKDAYYTPGLWDKNGFDFWSAFFFETPFAITRFGSPWLMLIFGLVSLNMYFKYKKEIAKSIG</sequence>
<evidence type="ECO:0008006" key="4">
    <source>
        <dbReference type="Google" id="ProtNLM"/>
    </source>
</evidence>
<accession>A0ABX3ZHA5</accession>
<reference evidence="2 3" key="1">
    <citation type="journal article" date="2017" name="Int. J. Syst. Evol. Microbiol.">
        <title>Solibacillus kalamii sp. nov., isolated from a high-efficiency particulate arrestance filter system used in the International Space Station.</title>
        <authorList>
            <person name="Checinska Sielaff A."/>
            <person name="Kumar R.M."/>
            <person name="Pal D."/>
            <person name="Mayilraj S."/>
            <person name="Venkateswaran K."/>
        </authorList>
    </citation>
    <scope>NUCLEOTIDE SEQUENCE [LARGE SCALE GENOMIC DNA]</scope>
    <source>
        <strain evidence="2 3">ISSFR-015</strain>
    </source>
</reference>
<keyword evidence="3" id="KW-1185">Reference proteome</keyword>
<dbReference type="InterPro" id="IPR021359">
    <property type="entry name" value="DUF2812"/>
</dbReference>